<organism evidence="2 3">
    <name type="scientific">Sordaria macrospora</name>
    <dbReference type="NCBI Taxonomy" id="5147"/>
    <lineage>
        <taxon>Eukaryota</taxon>
        <taxon>Fungi</taxon>
        <taxon>Dikarya</taxon>
        <taxon>Ascomycota</taxon>
        <taxon>Pezizomycotina</taxon>
        <taxon>Sordariomycetes</taxon>
        <taxon>Sordariomycetidae</taxon>
        <taxon>Sordariales</taxon>
        <taxon>Sordariaceae</taxon>
        <taxon>Sordaria</taxon>
    </lineage>
</organism>
<protein>
    <recommendedName>
        <fullName evidence="1">Lactate/malate dehydrogenase N-terminal domain-containing protein</fullName>
    </recommendedName>
</protein>
<dbReference type="EMBL" id="NMPR01000010">
    <property type="protein sequence ID" value="KAA8635718.1"/>
    <property type="molecule type" value="Genomic_DNA"/>
</dbReference>
<accession>A0A8S9A1T2</accession>
<reference evidence="2 3" key="1">
    <citation type="submission" date="2017-07" db="EMBL/GenBank/DDBJ databases">
        <title>Genome sequence of the Sordaria macrospora wild type strain R19027.</title>
        <authorList>
            <person name="Nowrousian M."/>
            <person name="Teichert I."/>
            <person name="Kueck U."/>
        </authorList>
    </citation>
    <scope>NUCLEOTIDE SEQUENCE [LARGE SCALE GENOMIC DNA]</scope>
    <source>
        <strain evidence="2 3">R19027</strain>
        <tissue evidence="2">Mycelium</tissue>
    </source>
</reference>
<sequence length="105" mass="11993">MAQPWRRGVCQKLLSFEMFLNMNPENGLLEKIVPQIAKHAPNTIRIVATNPCDVLTKAAQELRGLPCRARHRIRGAEGIIHRKHCQTTYLYSSANHGRHVRLFVP</sequence>
<gene>
    <name evidence="2" type="ORF">SMACR_12825</name>
</gene>
<dbReference type="InterPro" id="IPR036291">
    <property type="entry name" value="NAD(P)-bd_dom_sf"/>
</dbReference>
<dbReference type="AlphaFoldDB" id="A0A8S9A1T2"/>
<proteinExistence type="predicted"/>
<comment type="caution">
    <text evidence="2">The sequence shown here is derived from an EMBL/GenBank/DDBJ whole genome shotgun (WGS) entry which is preliminary data.</text>
</comment>
<evidence type="ECO:0000259" key="1">
    <source>
        <dbReference type="Pfam" id="PF00056"/>
    </source>
</evidence>
<dbReference type="Pfam" id="PF00056">
    <property type="entry name" value="Ldh_1_N"/>
    <property type="match status" value="1"/>
</dbReference>
<evidence type="ECO:0000313" key="2">
    <source>
        <dbReference type="EMBL" id="KAA8635718.1"/>
    </source>
</evidence>
<dbReference type="SUPFAM" id="SSF51735">
    <property type="entry name" value="NAD(P)-binding Rossmann-fold domains"/>
    <property type="match status" value="1"/>
</dbReference>
<feature type="domain" description="Lactate/malate dehydrogenase N-terminal" evidence="1">
    <location>
        <begin position="26"/>
        <end position="66"/>
    </location>
</feature>
<dbReference type="InterPro" id="IPR001236">
    <property type="entry name" value="Lactate/malate_DH_N"/>
</dbReference>
<name>A0A8S9A1T2_SORMA</name>
<dbReference type="Proteomes" id="UP000433876">
    <property type="component" value="Unassembled WGS sequence"/>
</dbReference>
<evidence type="ECO:0000313" key="3">
    <source>
        <dbReference type="Proteomes" id="UP000433876"/>
    </source>
</evidence>
<dbReference type="GO" id="GO:0016491">
    <property type="term" value="F:oxidoreductase activity"/>
    <property type="evidence" value="ECO:0007669"/>
    <property type="project" value="InterPro"/>
</dbReference>
<dbReference type="Gene3D" id="3.40.50.720">
    <property type="entry name" value="NAD(P)-binding Rossmann-like Domain"/>
    <property type="match status" value="1"/>
</dbReference>